<proteinExistence type="inferred from homology"/>
<evidence type="ECO:0000259" key="9">
    <source>
        <dbReference type="Pfam" id="PF14630"/>
    </source>
</evidence>
<evidence type="ECO:0000256" key="4">
    <source>
        <dbReference type="ARBA" id="ARBA00022741"/>
    </source>
</evidence>
<feature type="compositionally biased region" description="Low complexity" evidence="7">
    <location>
        <begin position="341"/>
        <end position="363"/>
    </location>
</feature>
<keyword evidence="5" id="KW-0067">ATP-binding</keyword>
<dbReference type="OrthoDB" id="365981at2759"/>
<keyword evidence="6" id="KW-0539">Nucleus</keyword>
<dbReference type="InterPro" id="IPR048866">
    <property type="entry name" value="ORC5_lid"/>
</dbReference>
<comment type="similarity">
    <text evidence="2">Belongs to the ORC5 family.</text>
</comment>
<feature type="region of interest" description="Disordered" evidence="7">
    <location>
        <begin position="400"/>
        <end position="421"/>
    </location>
</feature>
<evidence type="ECO:0000313" key="11">
    <source>
        <dbReference type="EMBL" id="PTB74106.1"/>
    </source>
</evidence>
<dbReference type="InterPro" id="IPR027417">
    <property type="entry name" value="P-loop_NTPase"/>
</dbReference>
<dbReference type="Pfam" id="PF13191">
    <property type="entry name" value="AAA_16"/>
    <property type="match status" value="1"/>
</dbReference>
<evidence type="ECO:0000313" key="12">
    <source>
        <dbReference type="Proteomes" id="UP000240760"/>
    </source>
</evidence>
<evidence type="ECO:0000259" key="8">
    <source>
        <dbReference type="Pfam" id="PF13191"/>
    </source>
</evidence>
<evidence type="ECO:0000259" key="10">
    <source>
        <dbReference type="Pfam" id="PF21639"/>
    </source>
</evidence>
<feature type="domain" description="ORC5 lid" evidence="10">
    <location>
        <begin position="256"/>
        <end position="315"/>
    </location>
</feature>
<evidence type="ECO:0000256" key="6">
    <source>
        <dbReference type="ARBA" id="ARBA00023242"/>
    </source>
</evidence>
<feature type="region of interest" description="Disordered" evidence="7">
    <location>
        <begin position="325"/>
        <end position="363"/>
    </location>
</feature>
<dbReference type="InterPro" id="IPR047088">
    <property type="entry name" value="ORC5_C"/>
</dbReference>
<protein>
    <submittedName>
        <fullName evidence="11">Uncharacterized protein</fullName>
    </submittedName>
</protein>
<feature type="domain" description="Origin recognition complex subunit 5 C-terminal" evidence="9">
    <location>
        <begin position="371"/>
        <end position="517"/>
    </location>
</feature>
<evidence type="ECO:0000256" key="7">
    <source>
        <dbReference type="SAM" id="MobiDB-lite"/>
    </source>
</evidence>
<keyword evidence="4" id="KW-0547">Nucleotide-binding</keyword>
<dbReference type="GO" id="GO:0006270">
    <property type="term" value="P:DNA replication initiation"/>
    <property type="evidence" value="ECO:0007669"/>
    <property type="project" value="TreeGrafter"/>
</dbReference>
<dbReference type="AlphaFoldDB" id="A0A2T4BXZ7"/>
<dbReference type="EMBL" id="KZ679136">
    <property type="protein sequence ID" value="PTB74106.1"/>
    <property type="molecule type" value="Genomic_DNA"/>
</dbReference>
<organism evidence="11 12">
    <name type="scientific">Trichoderma longibrachiatum ATCC 18648</name>
    <dbReference type="NCBI Taxonomy" id="983965"/>
    <lineage>
        <taxon>Eukaryota</taxon>
        <taxon>Fungi</taxon>
        <taxon>Dikarya</taxon>
        <taxon>Ascomycota</taxon>
        <taxon>Pezizomycotina</taxon>
        <taxon>Sordariomycetes</taxon>
        <taxon>Hypocreomycetidae</taxon>
        <taxon>Hypocreales</taxon>
        <taxon>Hypocreaceae</taxon>
        <taxon>Trichoderma</taxon>
    </lineage>
</organism>
<dbReference type="GO" id="GO:0005664">
    <property type="term" value="C:nuclear origin of replication recognition complex"/>
    <property type="evidence" value="ECO:0007669"/>
    <property type="project" value="TreeGrafter"/>
</dbReference>
<dbReference type="Gene3D" id="3.40.50.300">
    <property type="entry name" value="P-loop containing nucleotide triphosphate hydrolases"/>
    <property type="match status" value="1"/>
</dbReference>
<dbReference type="PANTHER" id="PTHR12705">
    <property type="entry name" value="ORIGIN RECOGNITION COMPLEX SUBUNIT 5"/>
    <property type="match status" value="1"/>
</dbReference>
<gene>
    <name evidence="11" type="ORF">M440DRAFT_1471477</name>
</gene>
<dbReference type="SUPFAM" id="SSF52540">
    <property type="entry name" value="P-loop containing nucleoside triphosphate hydrolases"/>
    <property type="match status" value="1"/>
</dbReference>
<comment type="subcellular location">
    <subcellularLocation>
        <location evidence="1">Nucleus</location>
    </subcellularLocation>
</comment>
<dbReference type="STRING" id="983965.A0A2T4BXZ7"/>
<evidence type="ECO:0000256" key="5">
    <source>
        <dbReference type="ARBA" id="ARBA00022840"/>
    </source>
</evidence>
<evidence type="ECO:0000256" key="3">
    <source>
        <dbReference type="ARBA" id="ARBA00022705"/>
    </source>
</evidence>
<keyword evidence="12" id="KW-1185">Reference proteome</keyword>
<evidence type="ECO:0000256" key="2">
    <source>
        <dbReference type="ARBA" id="ARBA00006269"/>
    </source>
</evidence>
<dbReference type="PANTHER" id="PTHR12705:SF0">
    <property type="entry name" value="ORIGIN RECOGNITION COMPLEX SUBUNIT 5"/>
    <property type="match status" value="1"/>
</dbReference>
<dbReference type="Proteomes" id="UP000240760">
    <property type="component" value="Unassembled WGS sequence"/>
</dbReference>
<accession>A0A2T4BXZ7</accession>
<keyword evidence="3" id="KW-0235">DNA replication</keyword>
<sequence length="519" mass="56173">MASVVFQLPDEAALAPLLRRFPGRDCQIRALAALLHTDAAPCRNLVIHGAEATGKSSVTRQLLAQLSESNETANGRAAGLVHATVDVARCISGRHLFESIIAAATDALRARDGSAGGDVPYQRCETLAQLAASLNSVFDEPQLKNELTHFVLVLDGMDRQRDAPPTLMPALARLCETVSIFDCIPCLTCVFIVTTPPAGFLRACPSSHLYFPPYTKSELIQILSLEPPPAIPTRDPETGEELQDEAADPEEVANLWAKFSAAVYDSLSQAAGRSLPAFRNSCYTLWPRFVAPIVAGTYTPQQFSKLLIAARPFFQDEGLLNPKLVSPRASGTDASNDKSRQSVTGSFSSSTASTTLTSHPSHPLSGLTSLLPTTAKILLLSSYLASHNTVRHDLGLFSTSYNGRKRRRPGPNANRANNRNKQRKIARKLLGAHAFLLERLLAIFEAVKTEWADSAGPLTGLDGDIGMALATLSSLKLLIRIGTGDIMDRSGKWRINVGWEIMRGISRSIGVSIEEWLVE</sequence>
<reference evidence="11 12" key="1">
    <citation type="submission" date="2016-07" db="EMBL/GenBank/DDBJ databases">
        <title>Multiple horizontal gene transfer events from other fungi enriched the ability of initially mycotrophic Trichoderma (Ascomycota) to feed on dead plant biomass.</title>
        <authorList>
            <consortium name="DOE Joint Genome Institute"/>
            <person name="Aerts A."/>
            <person name="Atanasova L."/>
            <person name="Chenthamara K."/>
            <person name="Zhang J."/>
            <person name="Grujic M."/>
            <person name="Henrissat B."/>
            <person name="Kuo A."/>
            <person name="Salamov A."/>
            <person name="Lipzen A."/>
            <person name="Labutti K."/>
            <person name="Barry K."/>
            <person name="Miao Y."/>
            <person name="Rahimi M.J."/>
            <person name="Shen Q."/>
            <person name="Grigoriev I.V."/>
            <person name="Kubicek C.P."/>
            <person name="Druzhinina I.S."/>
        </authorList>
    </citation>
    <scope>NUCLEOTIDE SEQUENCE [LARGE SCALE GENOMIC DNA]</scope>
    <source>
        <strain evidence="11 12">ATCC 18648</strain>
    </source>
</reference>
<dbReference type="InterPro" id="IPR041664">
    <property type="entry name" value="AAA_16"/>
</dbReference>
<dbReference type="GO" id="GO:0003688">
    <property type="term" value="F:DNA replication origin binding"/>
    <property type="evidence" value="ECO:0007669"/>
    <property type="project" value="TreeGrafter"/>
</dbReference>
<dbReference type="Pfam" id="PF14630">
    <property type="entry name" value="ORC5_C"/>
    <property type="match status" value="1"/>
</dbReference>
<dbReference type="Pfam" id="PF21639">
    <property type="entry name" value="ORC5_lid"/>
    <property type="match status" value="1"/>
</dbReference>
<feature type="domain" description="Orc1-like AAA ATPase" evidence="8">
    <location>
        <begin position="20"/>
        <end position="176"/>
    </location>
</feature>
<name>A0A2T4BXZ7_TRILO</name>
<evidence type="ECO:0000256" key="1">
    <source>
        <dbReference type="ARBA" id="ARBA00004123"/>
    </source>
</evidence>
<dbReference type="InterPro" id="IPR020796">
    <property type="entry name" value="ORC5"/>
</dbReference>